<gene>
    <name evidence="3" type="ORF">DES47_12022</name>
</gene>
<feature type="transmembrane region" description="Helical" evidence="1">
    <location>
        <begin position="29"/>
        <end position="52"/>
    </location>
</feature>
<dbReference type="GO" id="GO:0000155">
    <property type="term" value="F:phosphorelay sensor kinase activity"/>
    <property type="evidence" value="ECO:0007669"/>
    <property type="project" value="InterPro"/>
</dbReference>
<dbReference type="OrthoDB" id="2514702at2"/>
<dbReference type="InterPro" id="IPR050640">
    <property type="entry name" value="Bact_2-comp_sensor_kinase"/>
</dbReference>
<name>A0A4R6Q8L7_9BURK</name>
<dbReference type="InParanoid" id="A0A4R6Q8L7"/>
<dbReference type="Proteomes" id="UP000295361">
    <property type="component" value="Unassembled WGS sequence"/>
</dbReference>
<dbReference type="InterPro" id="IPR010559">
    <property type="entry name" value="Sig_transdc_His_kin_internal"/>
</dbReference>
<evidence type="ECO:0000259" key="2">
    <source>
        <dbReference type="Pfam" id="PF06580"/>
    </source>
</evidence>
<dbReference type="SUPFAM" id="SSF55874">
    <property type="entry name" value="ATPase domain of HSP90 chaperone/DNA topoisomerase II/histidine kinase"/>
    <property type="match status" value="1"/>
</dbReference>
<protein>
    <submittedName>
        <fullName evidence="3">Histidine kinase</fullName>
    </submittedName>
</protein>
<organism evidence="3 4">
    <name type="scientific">Roseateles toxinivorans</name>
    <dbReference type="NCBI Taxonomy" id="270368"/>
    <lineage>
        <taxon>Bacteria</taxon>
        <taxon>Pseudomonadati</taxon>
        <taxon>Pseudomonadota</taxon>
        <taxon>Betaproteobacteria</taxon>
        <taxon>Burkholderiales</taxon>
        <taxon>Sphaerotilaceae</taxon>
        <taxon>Roseateles</taxon>
    </lineage>
</organism>
<evidence type="ECO:0000256" key="1">
    <source>
        <dbReference type="SAM" id="Phobius"/>
    </source>
</evidence>
<feature type="transmembrane region" description="Helical" evidence="1">
    <location>
        <begin position="101"/>
        <end position="123"/>
    </location>
</feature>
<sequence>MSAIPLSASETAFPTHPWLKAAWPWLRPLLWSALIWSFFYLMLITASFGDYLRKGKDVNLLRMLWINLPYVLPLVIFNWLLSVYVERHREVVESPLRILRLLLTALPIGFVSMVGSNAAFTVWRGMEPAQSFLGLLAARSYQDNLVDLMLIVGALIFQMAFSAWQRAQEHRMAVQRAQTDNLRLRLSLLQGQLEPHFLFNALNSISALVRASDRGSALTALTRVSELLRYALRASKSEWVSVQDELGFVRDYLELQQLRYGTDLQLVWQVEALAWERVACPPLLFQPLVENAIRHGLEAFEGAGQLEIVLKAEAGTVKLGLSNPVCPGGTGHRGHGLGLGTTGERLLMLYGNEARVEAFRLREFFVTELTLPWRELDGQVDRTDR</sequence>
<keyword evidence="1" id="KW-0812">Transmembrane</keyword>
<dbReference type="Pfam" id="PF06580">
    <property type="entry name" value="His_kinase"/>
    <property type="match status" value="1"/>
</dbReference>
<feature type="transmembrane region" description="Helical" evidence="1">
    <location>
        <begin position="64"/>
        <end position="81"/>
    </location>
</feature>
<accession>A0A4R6Q8L7</accession>
<keyword evidence="4" id="KW-1185">Reference proteome</keyword>
<comment type="caution">
    <text evidence="3">The sequence shown here is derived from an EMBL/GenBank/DDBJ whole genome shotgun (WGS) entry which is preliminary data.</text>
</comment>
<feature type="transmembrane region" description="Helical" evidence="1">
    <location>
        <begin position="144"/>
        <end position="164"/>
    </location>
</feature>
<proteinExistence type="predicted"/>
<dbReference type="PANTHER" id="PTHR34220:SF7">
    <property type="entry name" value="SENSOR HISTIDINE KINASE YPDA"/>
    <property type="match status" value="1"/>
</dbReference>
<dbReference type="GO" id="GO:0016020">
    <property type="term" value="C:membrane"/>
    <property type="evidence" value="ECO:0007669"/>
    <property type="project" value="InterPro"/>
</dbReference>
<keyword evidence="1" id="KW-1133">Transmembrane helix</keyword>
<feature type="domain" description="Signal transduction histidine kinase internal region" evidence="2">
    <location>
        <begin position="185"/>
        <end position="263"/>
    </location>
</feature>
<dbReference type="RefSeq" id="WP_133704182.1">
    <property type="nucleotide sequence ID" value="NZ_SNXS01000020.1"/>
</dbReference>
<evidence type="ECO:0000313" key="3">
    <source>
        <dbReference type="EMBL" id="TDP58924.1"/>
    </source>
</evidence>
<dbReference type="InterPro" id="IPR036890">
    <property type="entry name" value="HATPase_C_sf"/>
</dbReference>
<dbReference type="Gene3D" id="3.30.565.10">
    <property type="entry name" value="Histidine kinase-like ATPase, C-terminal domain"/>
    <property type="match status" value="1"/>
</dbReference>
<keyword evidence="1" id="KW-0472">Membrane</keyword>
<reference evidence="3 4" key="1">
    <citation type="submission" date="2019-03" db="EMBL/GenBank/DDBJ databases">
        <title>Genomic Encyclopedia of Type Strains, Phase IV (KMG-IV): sequencing the most valuable type-strain genomes for metagenomic binning, comparative biology and taxonomic classification.</title>
        <authorList>
            <person name="Goeker M."/>
        </authorList>
    </citation>
    <scope>NUCLEOTIDE SEQUENCE [LARGE SCALE GENOMIC DNA]</scope>
    <source>
        <strain evidence="3 4">DSM 16998</strain>
    </source>
</reference>
<evidence type="ECO:0000313" key="4">
    <source>
        <dbReference type="Proteomes" id="UP000295361"/>
    </source>
</evidence>
<keyword evidence="3" id="KW-0418">Kinase</keyword>
<dbReference type="AlphaFoldDB" id="A0A4R6Q8L7"/>
<keyword evidence="3" id="KW-0808">Transferase</keyword>
<dbReference type="EMBL" id="SNXS01000020">
    <property type="protein sequence ID" value="TDP58924.1"/>
    <property type="molecule type" value="Genomic_DNA"/>
</dbReference>
<dbReference type="PANTHER" id="PTHR34220">
    <property type="entry name" value="SENSOR HISTIDINE KINASE YPDA"/>
    <property type="match status" value="1"/>
</dbReference>